<sequence length="85" mass="9009">MQTCPLAFPGHVSQALGTLLFLAASLSAQNEGWDSPICTEGVVSVSWGENTVMSCNISNAFSHVNIKLRAHGQESAIFNEVAPGY</sequence>
<evidence type="ECO:0000256" key="1">
    <source>
        <dbReference type="SAM" id="SignalP"/>
    </source>
</evidence>
<name>J3KS40_HUMAN</name>
<evidence type="ECO:0000313" key="2">
    <source>
        <dbReference type="Ensembl" id="ENSP00000462294.1"/>
    </source>
</evidence>
<dbReference type="GeneTree" id="ENSGT00530000064499"/>
<dbReference type="EMBL" id="AC132872">
    <property type="status" value="NOT_ANNOTATED_CDS"/>
    <property type="molecule type" value="Genomic_DNA"/>
</dbReference>
<dbReference type="ChiTaRS" id="SECTM1">
    <property type="organism name" value="human"/>
</dbReference>
<reference evidence="2 3" key="3">
    <citation type="journal article" date="2006" name="Nature">
        <title>DNA sequence of human chromosome 17 and analysis of rearrangement in the human lineage.</title>
        <authorList>
            <person name="Zody M.C."/>
            <person name="Garber M."/>
            <person name="Adams D.J."/>
            <person name="Sharpe T."/>
            <person name="Harrow J."/>
            <person name="Lupski J.R."/>
            <person name="Nicholson C."/>
            <person name="Searle S.M."/>
            <person name="Wilming L."/>
            <person name="Young S.K."/>
            <person name="Abouelleil A."/>
            <person name="Allen N.R."/>
            <person name="Bi W."/>
            <person name="Bloom T."/>
            <person name="Borowsky M.L."/>
            <person name="Bugalter B.E."/>
            <person name="Butler J."/>
            <person name="Chang J.L."/>
            <person name="Chen C.K."/>
            <person name="Cook A."/>
            <person name="Corum B."/>
            <person name="Cuomo C.A."/>
            <person name="de Jong P.J."/>
            <person name="DeCaprio D."/>
            <person name="Dewar K."/>
            <person name="FitzGerald M."/>
            <person name="Gilbert J."/>
            <person name="Gibson R."/>
            <person name="Gnerre S."/>
            <person name="Goldstein S."/>
            <person name="Grafham D.V."/>
            <person name="Grocock R."/>
            <person name="Hafez N."/>
            <person name="Hagopian D.S."/>
            <person name="Hart E."/>
            <person name="Norman C.H."/>
            <person name="Humphray S."/>
            <person name="Jaffe D.B."/>
            <person name="Jones M."/>
            <person name="Kamal M."/>
            <person name="Khodiyar V.K."/>
            <person name="LaButti K."/>
            <person name="Laird G."/>
            <person name="Lehoczky J."/>
            <person name="Liu X."/>
            <person name="Lokyitsang T."/>
            <person name="Loveland J."/>
            <person name="Lui A."/>
            <person name="Macdonald P."/>
            <person name="Major J.E."/>
            <person name="Matthews L."/>
            <person name="Mauceli E."/>
            <person name="McCarroll S.A."/>
            <person name="Mihalev A.H."/>
            <person name="Mudge J."/>
            <person name="Nguyen C."/>
            <person name="Nicol R."/>
            <person name="O'Leary S.B."/>
            <person name="Osoegawa K."/>
            <person name="Schwartz D.C."/>
            <person name="Shaw-Smith C."/>
            <person name="Stankiewicz P."/>
            <person name="Steward C."/>
            <person name="Swarbreck D."/>
            <person name="Venkataraman V."/>
            <person name="Whittaker C.A."/>
            <person name="Yang X."/>
            <person name="Zimmer A.R."/>
            <person name="Bradley A."/>
            <person name="Hubbard T."/>
            <person name="Birren B.W."/>
            <person name="Rogers J."/>
            <person name="Lander E.S."/>
            <person name="Nusbaum C."/>
        </authorList>
    </citation>
    <scope>NUCLEOTIDE SEQUENCE [LARGE SCALE GENOMIC DNA]</scope>
</reference>
<dbReference type="PANTHER" id="PTHR15123:SF5">
    <property type="entry name" value="SECRETED AND TRANSMEMBRANE PROTEIN 1"/>
    <property type="match status" value="1"/>
</dbReference>
<dbReference type="ExpressionAtlas" id="J3KS40">
    <property type="expression patterns" value="baseline and differential"/>
</dbReference>
<evidence type="ECO:0007829" key="4">
    <source>
        <dbReference type="PeptideAtlas" id="J3KS40"/>
    </source>
</evidence>
<dbReference type="InterPro" id="IPR033231">
    <property type="entry name" value="SECTM1"/>
</dbReference>
<keyword evidence="3" id="KW-1185">Reference proteome</keyword>
<evidence type="ECO:0000313" key="3">
    <source>
        <dbReference type="Proteomes" id="UP000005640"/>
    </source>
</evidence>
<protein>
    <submittedName>
        <fullName evidence="2">Secreted and transmembrane 1</fullName>
    </submittedName>
</protein>
<reference evidence="2" key="4">
    <citation type="submission" date="2025-08" db="UniProtKB">
        <authorList>
            <consortium name="Ensembl"/>
        </authorList>
    </citation>
    <scope>IDENTIFICATION</scope>
</reference>
<reference evidence="2 3" key="2">
    <citation type="journal article" date="2004" name="Nature">
        <title>Finishing the euchromatic sequence of the human genome.</title>
        <authorList>
            <consortium name="International Human Genome Sequencing Consortium"/>
        </authorList>
    </citation>
    <scope>NUCLEOTIDE SEQUENCE [LARGE SCALE GENOMIC DNA]</scope>
</reference>
<dbReference type="MassIVE" id="J3KS40"/>
<dbReference type="GO" id="GO:0005125">
    <property type="term" value="F:cytokine activity"/>
    <property type="evidence" value="ECO:0007669"/>
    <property type="project" value="InterPro"/>
</dbReference>
<organism evidence="2 3">
    <name type="scientific">Homo sapiens</name>
    <name type="common">Human</name>
    <dbReference type="NCBI Taxonomy" id="9606"/>
    <lineage>
        <taxon>Eukaryota</taxon>
        <taxon>Metazoa</taxon>
        <taxon>Chordata</taxon>
        <taxon>Craniata</taxon>
        <taxon>Vertebrata</taxon>
        <taxon>Euteleostomi</taxon>
        <taxon>Mammalia</taxon>
        <taxon>Eutheria</taxon>
        <taxon>Euarchontoglires</taxon>
        <taxon>Primates</taxon>
        <taxon>Haplorrhini</taxon>
        <taxon>Catarrhini</taxon>
        <taxon>Hominidae</taxon>
        <taxon>Homo</taxon>
    </lineage>
</organism>
<keyword evidence="1" id="KW-0732">Signal</keyword>
<keyword evidence="4" id="KW-1267">Proteomics identification</keyword>
<reference evidence="2" key="5">
    <citation type="submission" date="2025-09" db="UniProtKB">
        <authorList>
            <consortium name="Ensembl"/>
        </authorList>
    </citation>
    <scope>IDENTIFICATION</scope>
</reference>
<dbReference type="GO" id="GO:0006955">
    <property type="term" value="P:immune response"/>
    <property type="evidence" value="ECO:0007669"/>
    <property type="project" value="InterPro"/>
</dbReference>
<dbReference type="UCSC" id="uc060lyz.1">
    <property type="organism name" value="human"/>
</dbReference>
<dbReference type="HGNC" id="HGNC:10707">
    <property type="gene designation" value="SECTM1"/>
</dbReference>
<dbReference type="Ensembl" id="ENST00000582290.5">
    <property type="protein sequence ID" value="ENSP00000462294.1"/>
    <property type="gene ID" value="ENSG00000141574.9"/>
</dbReference>
<dbReference type="AlphaFoldDB" id="J3KS40"/>
<feature type="signal peptide" evidence="1">
    <location>
        <begin position="1"/>
        <end position="28"/>
    </location>
</feature>
<dbReference type="Proteomes" id="UP000005640">
    <property type="component" value="Chromosome 17"/>
</dbReference>
<dbReference type="HOGENOM" id="CLU_2518345_0_0_1"/>
<feature type="chain" id="PRO_5003771955" evidence="1">
    <location>
        <begin position="29"/>
        <end position="85"/>
    </location>
</feature>
<dbReference type="PANTHER" id="PTHR15123">
    <property type="entry name" value="SECRETED AND TRANSMEMBRANE PROTEIN 1"/>
    <property type="match status" value="1"/>
</dbReference>
<dbReference type="OpenTargets" id="ENSG00000141574"/>
<proteinExistence type="evidence at protein level"/>
<dbReference type="VEuPathDB" id="HostDB:ENSG00000141574"/>
<feature type="non-terminal residue" evidence="2">
    <location>
        <position position="85"/>
    </location>
</feature>
<gene>
    <name evidence="2" type="primary">SECTM1</name>
</gene>
<dbReference type="Ensembl" id="ENST00000582290.5">
    <property type="protein sequence ID" value="ENSP00000462294.1"/>
    <property type="gene ID" value="ENSG00000141574.8"/>
</dbReference>
<dbReference type="OMA" id="LWTPDSE"/>
<dbReference type="OrthoDB" id="9451016at2759"/>
<dbReference type="Antibodypedia" id="32999">
    <property type="antibodies" value="109 antibodies from 21 providers"/>
</dbReference>
<accession>J3KS40</accession>
<reference evidence="2 3" key="1">
    <citation type="journal article" date="2001" name="Nature">
        <title>Initial sequencing and analysis of the human genome.</title>
        <authorList>
            <consortium name="International Human Genome Sequencing Consortium"/>
            <person name="Lander E.S."/>
            <person name="Linton L.M."/>
            <person name="Birren B."/>
            <person name="Nusbaum C."/>
            <person name="Zody M.C."/>
            <person name="Baldwin J."/>
            <person name="Devon K."/>
            <person name="Dewar K."/>
            <person name="Doyle M."/>
            <person name="FitzHugh W."/>
            <person name="Funke R."/>
            <person name="Gage D."/>
            <person name="Harris K."/>
            <person name="Heaford A."/>
            <person name="Howland J."/>
            <person name="Kann L."/>
            <person name="Lehoczky J."/>
            <person name="LeVine R."/>
            <person name="McEwan P."/>
            <person name="McKernan K."/>
            <person name="Meldrim J."/>
            <person name="Mesirov J.P."/>
            <person name="Miranda C."/>
            <person name="Morris W."/>
            <person name="Naylor J."/>
            <person name="Raymond C."/>
            <person name="Rosetti M."/>
            <person name="Santos R."/>
            <person name="Sheridan A."/>
            <person name="Sougnez C."/>
            <person name="Stange-Thomann N."/>
            <person name="Stojanovic N."/>
            <person name="Subramanian A."/>
            <person name="Wyman D."/>
            <person name="Rogers J."/>
            <person name="Sulston J."/>
            <person name="Ainscough R."/>
            <person name="Beck S."/>
            <person name="Bentley D."/>
            <person name="Burton J."/>
            <person name="Clee C."/>
            <person name="Carter N."/>
            <person name="Coulson A."/>
            <person name="Deadman R."/>
            <person name="Deloukas P."/>
            <person name="Dunham A."/>
            <person name="Dunham I."/>
            <person name="Durbin R."/>
            <person name="French L."/>
            <person name="Grafham D."/>
            <person name="Gregory S."/>
            <person name="Hubbard T."/>
            <person name="Humphray S."/>
            <person name="Hunt A."/>
            <person name="Jones M."/>
            <person name="Lloyd C."/>
            <person name="McMurray A."/>
            <person name="Matthews L."/>
            <person name="Mercer S."/>
            <person name="Milne S."/>
            <person name="Mullikin J.C."/>
            <person name="Mungall A."/>
            <person name="Plumb R."/>
            <person name="Ross M."/>
            <person name="Shownkeen R."/>
            <person name="Sims S."/>
            <person name="Waterston R.H."/>
            <person name="Wilson R.K."/>
            <person name="Hillier L.W."/>
            <person name="McPherson J.D."/>
            <person name="Marra M.A."/>
            <person name="Mardis E.R."/>
            <person name="Fulton L.A."/>
            <person name="Chinwalla A.T."/>
            <person name="Pepin K.H."/>
            <person name="Gish W.R."/>
            <person name="Chissoe S.L."/>
            <person name="Wendl M.C."/>
            <person name="Delehaunty K.D."/>
            <person name="Miner T.L."/>
            <person name="Delehaunty A."/>
            <person name="Kramer J.B."/>
            <person name="Cook L.L."/>
            <person name="Fulton R.S."/>
            <person name="Johnson D.L."/>
            <person name="Minx P.J."/>
            <person name="Clifton S.W."/>
            <person name="Hawkins T."/>
            <person name="Branscomb E."/>
            <person name="Predki P."/>
            <person name="Richardson P."/>
            <person name="Wenning S."/>
            <person name="Slezak T."/>
            <person name="Doggett N."/>
            <person name="Cheng J.F."/>
            <person name="Olsen A."/>
            <person name="Lucas S."/>
            <person name="Elkin C."/>
            <person name="Uberbacher E."/>
            <person name="Frazier M."/>
            <person name="Gibbs R.A."/>
            <person name="Muzny D.M."/>
            <person name="Scherer S.E."/>
            <person name="Bouck J.B."/>
            <person name="Sodergren E.J."/>
            <person name="Worley K.C."/>
            <person name="Rives C.M."/>
            <person name="Gorrell J.H."/>
            <person name="Metzker M.L."/>
            <person name="Naylor S.L."/>
            <person name="Kucherlapati R.S."/>
            <person name="Nelson D.L."/>
            <person name="Weinstock G.M."/>
            <person name="Sakaki Y."/>
            <person name="Fujiyama A."/>
            <person name="Hattori M."/>
            <person name="Yada T."/>
            <person name="Toyoda A."/>
            <person name="Itoh T."/>
            <person name="Kawagoe C."/>
            <person name="Watanabe H."/>
            <person name="Totoki Y."/>
            <person name="Taylor T."/>
            <person name="Weissenbach J."/>
            <person name="Heilig R."/>
            <person name="Saurin W."/>
            <person name="Artiguenave F."/>
            <person name="Brottier P."/>
            <person name="Bruls T."/>
            <person name="Pelletier E."/>
            <person name="Robert C."/>
            <person name="Wincker P."/>
            <person name="Smith D.R."/>
            <person name="Doucette-Stamm L."/>
            <person name="Rubenfield M."/>
            <person name="Weinstock K."/>
            <person name="Lee H.M."/>
            <person name="Dubois J."/>
            <person name="Rosenthal A."/>
            <person name="Platzer M."/>
            <person name="Nyakatura G."/>
            <person name="Taudien S."/>
            <person name="Rump A."/>
            <person name="Yang H."/>
            <person name="Yu J."/>
            <person name="Wang J."/>
            <person name="Huang G."/>
            <person name="Gu J."/>
            <person name="Hood L."/>
            <person name="Rowen L."/>
            <person name="Madan A."/>
            <person name="Qin S."/>
            <person name="Davis R.W."/>
            <person name="Federspiel N.A."/>
            <person name="Abola A.P."/>
            <person name="Proctor M.J."/>
            <person name="Myers R.M."/>
            <person name="Schmutz J."/>
            <person name="Dickson M."/>
            <person name="Grimwood J."/>
            <person name="Cox D.R."/>
            <person name="Olson M.V."/>
            <person name="Kaul R."/>
            <person name="Raymond C."/>
            <person name="Shimizu N."/>
            <person name="Kawasaki K."/>
            <person name="Minoshima S."/>
            <person name="Evans G.A."/>
            <person name="Athanasiou M."/>
            <person name="Schultz R."/>
            <person name="Roe B.A."/>
            <person name="Chen F."/>
            <person name="Pan H."/>
            <person name="Ramser J."/>
            <person name="Lehrach H."/>
            <person name="Reinhardt R."/>
            <person name="McCombie W.R."/>
            <person name="de la Bastide M."/>
            <person name="Dedhia N."/>
            <person name="Blocker H."/>
            <person name="Hornischer K."/>
            <person name="Nordsiek G."/>
            <person name="Agarwala R."/>
            <person name="Aravind L."/>
            <person name="Bailey J.A."/>
            <person name="Bateman A."/>
            <person name="Batzoglou S."/>
            <person name="Birney E."/>
            <person name="Bork P."/>
            <person name="Brown D.G."/>
            <person name="Burge C.B."/>
            <person name="Cerutti L."/>
            <person name="Chen H.C."/>
            <person name="Church D."/>
            <person name="Clamp M."/>
            <person name="Copley R.R."/>
            <person name="Doerks T."/>
            <person name="Eddy S.R."/>
            <person name="Eichler E.E."/>
            <person name="Furey T.S."/>
            <person name="Galagan J."/>
            <person name="Gilbert J.G."/>
            <person name="Harmon C."/>
            <person name="Hayashizaki Y."/>
            <person name="Haussler D."/>
            <person name="Hermjakob H."/>
            <person name="Hokamp K."/>
            <person name="Jang W."/>
            <person name="Johnson L.S."/>
            <person name="Jones T.A."/>
            <person name="Kasif S."/>
            <person name="Kaspryzk A."/>
            <person name="Kennedy S."/>
            <person name="Kent W.J."/>
            <person name="Kitts P."/>
            <person name="Koonin E.V."/>
            <person name="Korf I."/>
            <person name="Kulp D."/>
            <person name="Lancet D."/>
            <person name="Lowe T.M."/>
            <person name="McLysaght A."/>
            <person name="Mikkelsen T."/>
            <person name="Moran J.V."/>
            <person name="Mulder N."/>
            <person name="Pollara V.J."/>
            <person name="Ponting C.P."/>
            <person name="Schuler G."/>
            <person name="Schultz J."/>
            <person name="Slater G."/>
            <person name="Smit A.F."/>
            <person name="Stupka E."/>
            <person name="Szustakowski J."/>
            <person name="Thierry-Mieg D."/>
            <person name="Thierry-Mieg J."/>
            <person name="Wagner L."/>
            <person name="Wallis J."/>
            <person name="Wheeler R."/>
            <person name="Williams A."/>
            <person name="Wolf Y.I."/>
            <person name="Wolfe K.H."/>
            <person name="Yang S.P."/>
            <person name="Yeh R.F."/>
            <person name="Collins F."/>
            <person name="Guyer M.S."/>
            <person name="Peterson J."/>
            <person name="Felsenfeld A."/>
            <person name="Wetterstrand K.A."/>
            <person name="Patrinos A."/>
            <person name="Morgan M.J."/>
            <person name="de Jong P."/>
            <person name="Catanese J.J."/>
            <person name="Osoegawa K."/>
            <person name="Shizuya H."/>
            <person name="Choi S."/>
            <person name="Chen Y.J."/>
        </authorList>
    </citation>
    <scope>NUCLEOTIDE SEQUENCE [LARGE SCALE GENOMIC DNA]</scope>
</reference>
<dbReference type="Bgee" id="ENSG00000141574">
    <property type="expression patterns" value="Expressed in monocyte and 159 other cell types or tissues"/>
</dbReference>